<dbReference type="KEGG" id="pno:SNOG_08009"/>
<protein>
    <submittedName>
        <fullName evidence="2">Uncharacterized protein</fullName>
    </submittedName>
</protein>
<dbReference type="RefSeq" id="XP_001798336.1">
    <property type="nucleotide sequence ID" value="XM_001798284.1"/>
</dbReference>
<dbReference type="GeneID" id="5975234"/>
<dbReference type="EMBL" id="CH445336">
    <property type="protein sequence ID" value="EAT84285.1"/>
    <property type="molecule type" value="Genomic_DNA"/>
</dbReference>
<accession>Q0UJQ5</accession>
<dbReference type="AlphaFoldDB" id="Q0UJQ5"/>
<dbReference type="OMA" id="CKADEAL"/>
<evidence type="ECO:0000313" key="2">
    <source>
        <dbReference type="EMBL" id="EAT84285.1"/>
    </source>
</evidence>
<feature type="region of interest" description="Disordered" evidence="1">
    <location>
        <begin position="226"/>
        <end position="252"/>
    </location>
</feature>
<dbReference type="InParanoid" id="Q0UJQ5"/>
<name>Q0UJQ5_PHANO</name>
<organism evidence="2 3">
    <name type="scientific">Phaeosphaeria nodorum (strain SN15 / ATCC MYA-4574 / FGSC 10173)</name>
    <name type="common">Glume blotch fungus</name>
    <name type="synonym">Parastagonospora nodorum</name>
    <dbReference type="NCBI Taxonomy" id="321614"/>
    <lineage>
        <taxon>Eukaryota</taxon>
        <taxon>Fungi</taxon>
        <taxon>Dikarya</taxon>
        <taxon>Ascomycota</taxon>
        <taxon>Pezizomycotina</taxon>
        <taxon>Dothideomycetes</taxon>
        <taxon>Pleosporomycetidae</taxon>
        <taxon>Pleosporales</taxon>
        <taxon>Pleosporineae</taxon>
        <taxon>Phaeosphaeriaceae</taxon>
        <taxon>Parastagonospora</taxon>
    </lineage>
</organism>
<dbReference type="VEuPathDB" id="FungiDB:JI435_080090"/>
<evidence type="ECO:0000313" key="3">
    <source>
        <dbReference type="Proteomes" id="UP000001055"/>
    </source>
</evidence>
<proteinExistence type="predicted"/>
<gene>
    <name evidence="2" type="ORF">SNOG_08009</name>
</gene>
<sequence>MSAGLASAPLQPYTTASKLESSVEDLSATLLSTHISRTWLDLYPPIETTEESALPAPPAQPVSSAWTAPNSKRTIRINTIKEILTQDIKSSIEIREHFLRLKECGREVCFLCSANNDPSANCGSTCAHLRPQISPRMGTFISSSWRTEATRSVKNYHRTLEEIEEQGSRARNSQVLTWEKIGQGLRKGALNHSEIKDENGWSNQVGYSKAKRAGVEIEWTFESAWGTDLPPDGDVAPDEDVPGDMTHRPLCR</sequence>
<dbReference type="Proteomes" id="UP000001055">
    <property type="component" value="Unassembled WGS sequence"/>
</dbReference>
<reference evidence="3" key="1">
    <citation type="journal article" date="2007" name="Plant Cell">
        <title>Dothideomycete-plant interactions illuminated by genome sequencing and EST analysis of the wheat pathogen Stagonospora nodorum.</title>
        <authorList>
            <person name="Hane J.K."/>
            <person name="Lowe R.G."/>
            <person name="Solomon P.S."/>
            <person name="Tan K.C."/>
            <person name="Schoch C.L."/>
            <person name="Spatafora J.W."/>
            <person name="Crous P.W."/>
            <person name="Kodira C."/>
            <person name="Birren B.W."/>
            <person name="Galagan J.E."/>
            <person name="Torriani S.F."/>
            <person name="McDonald B.A."/>
            <person name="Oliver R.P."/>
        </authorList>
    </citation>
    <scope>NUCLEOTIDE SEQUENCE [LARGE SCALE GENOMIC DNA]</scope>
    <source>
        <strain evidence="3">SN15 / ATCC MYA-4574 / FGSC 10173</strain>
    </source>
</reference>
<evidence type="ECO:0000256" key="1">
    <source>
        <dbReference type="SAM" id="MobiDB-lite"/>
    </source>
</evidence>